<sequence length="170" mass="19384">LAKEGEPWLGTDRDYHYSELLDRLYAELREHNPELAGEKRRFTIVPPQMVREGSKKSLFVNSRDIASRLSRPLEHMTQFIYAELGTSGSTDDNGSLVIKGRFQQKQMETVLRKYIIEYVTCKTCKSGETDLVKENRITYVKCKICGSSRSVAAIKTGFQAQTTKRSAARK</sequence>
<protein>
    <submittedName>
        <fullName evidence="1">Translation initiation factor eIF-2 beta subunit</fullName>
    </submittedName>
</protein>
<keyword evidence="2" id="KW-1185">Reference proteome</keyword>
<feature type="non-terminal residue" evidence="1">
    <location>
        <position position="1"/>
    </location>
</feature>
<accession>A0ACC1HKP9</accession>
<gene>
    <name evidence="1" type="primary">SUI3</name>
    <name evidence="1" type="ORF">EV182_007533</name>
</gene>
<evidence type="ECO:0000313" key="2">
    <source>
        <dbReference type="Proteomes" id="UP001145114"/>
    </source>
</evidence>
<dbReference type="Proteomes" id="UP001145114">
    <property type="component" value="Unassembled WGS sequence"/>
</dbReference>
<evidence type="ECO:0000313" key="1">
    <source>
        <dbReference type="EMBL" id="KAJ1676772.1"/>
    </source>
</evidence>
<dbReference type="EMBL" id="JAMZIH010003522">
    <property type="protein sequence ID" value="KAJ1676772.1"/>
    <property type="molecule type" value="Genomic_DNA"/>
</dbReference>
<organism evidence="1 2">
    <name type="scientific">Spiromyces aspiralis</name>
    <dbReference type="NCBI Taxonomy" id="68401"/>
    <lineage>
        <taxon>Eukaryota</taxon>
        <taxon>Fungi</taxon>
        <taxon>Fungi incertae sedis</taxon>
        <taxon>Zoopagomycota</taxon>
        <taxon>Kickxellomycotina</taxon>
        <taxon>Kickxellomycetes</taxon>
        <taxon>Kickxellales</taxon>
        <taxon>Kickxellaceae</taxon>
        <taxon>Spiromyces</taxon>
    </lineage>
</organism>
<proteinExistence type="predicted"/>
<reference evidence="1" key="1">
    <citation type="submission" date="2022-06" db="EMBL/GenBank/DDBJ databases">
        <title>Phylogenomic reconstructions and comparative analyses of Kickxellomycotina fungi.</title>
        <authorList>
            <person name="Reynolds N.K."/>
            <person name="Stajich J.E."/>
            <person name="Barry K."/>
            <person name="Grigoriev I.V."/>
            <person name="Crous P."/>
            <person name="Smith M.E."/>
        </authorList>
    </citation>
    <scope>NUCLEOTIDE SEQUENCE</scope>
    <source>
        <strain evidence="1">RSA 2271</strain>
    </source>
</reference>
<keyword evidence="1" id="KW-0648">Protein biosynthesis</keyword>
<name>A0ACC1HKP9_9FUNG</name>
<comment type="caution">
    <text evidence="1">The sequence shown here is derived from an EMBL/GenBank/DDBJ whole genome shotgun (WGS) entry which is preliminary data.</text>
</comment>
<keyword evidence="1" id="KW-0396">Initiation factor</keyword>